<proteinExistence type="predicted"/>
<accession>A0A918J060</accession>
<dbReference type="InterPro" id="IPR029068">
    <property type="entry name" value="Glyas_Bleomycin-R_OHBP_Dase"/>
</dbReference>
<organism evidence="2 3">
    <name type="scientific">Streptomyces lucensis JCM 4490</name>
    <dbReference type="NCBI Taxonomy" id="1306176"/>
    <lineage>
        <taxon>Bacteria</taxon>
        <taxon>Bacillati</taxon>
        <taxon>Actinomycetota</taxon>
        <taxon>Actinomycetes</taxon>
        <taxon>Kitasatosporales</taxon>
        <taxon>Streptomycetaceae</taxon>
        <taxon>Streptomyces</taxon>
    </lineage>
</organism>
<feature type="domain" description="PhnB-like" evidence="1">
    <location>
        <begin position="6"/>
        <end position="119"/>
    </location>
</feature>
<keyword evidence="3" id="KW-1185">Reference proteome</keyword>
<evidence type="ECO:0000259" key="1">
    <source>
        <dbReference type="Pfam" id="PF06983"/>
    </source>
</evidence>
<dbReference type="EMBL" id="BMUE01000003">
    <property type="protein sequence ID" value="GGW40996.1"/>
    <property type="molecule type" value="Genomic_DNA"/>
</dbReference>
<gene>
    <name evidence="2" type="ORF">GCM10010503_16440</name>
</gene>
<dbReference type="PANTHER" id="PTHR33990:SF2">
    <property type="entry name" value="PHNB-LIKE DOMAIN-CONTAINING PROTEIN"/>
    <property type="match status" value="1"/>
</dbReference>
<dbReference type="PIRSF" id="PIRSF021700">
    <property type="entry name" value="3_dmu_93_MTrfase"/>
    <property type="match status" value="1"/>
</dbReference>
<reference evidence="2" key="1">
    <citation type="journal article" date="2014" name="Int. J. Syst. Evol. Microbiol.">
        <title>Complete genome sequence of Corynebacterium casei LMG S-19264T (=DSM 44701T), isolated from a smear-ripened cheese.</title>
        <authorList>
            <consortium name="US DOE Joint Genome Institute (JGI-PGF)"/>
            <person name="Walter F."/>
            <person name="Albersmeier A."/>
            <person name="Kalinowski J."/>
            <person name="Ruckert C."/>
        </authorList>
    </citation>
    <scope>NUCLEOTIDE SEQUENCE</scope>
    <source>
        <strain evidence="2">JCM 4490</strain>
    </source>
</reference>
<comment type="caution">
    <text evidence="2">The sequence shown here is derived from an EMBL/GenBank/DDBJ whole genome shotgun (WGS) entry which is preliminary data.</text>
</comment>
<dbReference type="Gene3D" id="3.10.180.10">
    <property type="entry name" value="2,3-Dihydroxybiphenyl 1,2-Dioxygenase, domain 1"/>
    <property type="match status" value="1"/>
</dbReference>
<dbReference type="Proteomes" id="UP000620224">
    <property type="component" value="Unassembled WGS sequence"/>
</dbReference>
<evidence type="ECO:0000313" key="3">
    <source>
        <dbReference type="Proteomes" id="UP000620224"/>
    </source>
</evidence>
<dbReference type="RefSeq" id="WP_190014251.1">
    <property type="nucleotide sequence ID" value="NZ_BMUE01000003.1"/>
</dbReference>
<dbReference type="AlphaFoldDB" id="A0A918J060"/>
<dbReference type="InterPro" id="IPR009725">
    <property type="entry name" value="3_dmu_93_MTrfase"/>
</dbReference>
<sequence>MTTDGFTTCLWFDGQAEEAAHYYVSVFKNSGIGRVSRYTDAGPGPAGSVLAVEFTANGQRFLALNGGPQFTFDEAVSFQILCADQQEIDHYWTRLTEGGGEGGPCGWLKDKYGVSWQVVYGRLIDLMADPDPEKAARTTRAMLGMGKLDVAALERAYAGE</sequence>
<evidence type="ECO:0000313" key="2">
    <source>
        <dbReference type="EMBL" id="GGW40996.1"/>
    </source>
</evidence>
<protein>
    <submittedName>
        <fullName evidence="2">VOC family protein</fullName>
    </submittedName>
</protein>
<reference evidence="2" key="2">
    <citation type="submission" date="2020-09" db="EMBL/GenBank/DDBJ databases">
        <authorList>
            <person name="Sun Q."/>
            <person name="Ohkuma M."/>
        </authorList>
    </citation>
    <scope>NUCLEOTIDE SEQUENCE</scope>
    <source>
        <strain evidence="2">JCM 4490</strain>
    </source>
</reference>
<dbReference type="CDD" id="cd06588">
    <property type="entry name" value="PhnB_like"/>
    <property type="match status" value="1"/>
</dbReference>
<dbReference type="InterPro" id="IPR028973">
    <property type="entry name" value="PhnB-like"/>
</dbReference>
<dbReference type="SUPFAM" id="SSF54593">
    <property type="entry name" value="Glyoxalase/Bleomycin resistance protein/Dihydroxybiphenyl dioxygenase"/>
    <property type="match status" value="1"/>
</dbReference>
<dbReference type="PANTHER" id="PTHR33990">
    <property type="entry name" value="PROTEIN YJDN-RELATED"/>
    <property type="match status" value="1"/>
</dbReference>
<name>A0A918J060_9ACTN</name>
<dbReference type="Pfam" id="PF06983">
    <property type="entry name" value="3-dmu-9_3-mt"/>
    <property type="match status" value="1"/>
</dbReference>